<gene>
    <name evidence="8" type="ORF">GA0070618_2986</name>
</gene>
<dbReference type="PANTHER" id="PTHR10815:SF13">
    <property type="entry name" value="METHYLATED-DNA--PROTEIN-CYSTEINE METHYLTRANSFERASE"/>
    <property type="match status" value="1"/>
</dbReference>
<dbReference type="InParanoid" id="A0A1C4XEG8"/>
<dbReference type="SUPFAM" id="SSF46767">
    <property type="entry name" value="Methylated DNA-protein cysteine methyltransferase, C-terminal domain"/>
    <property type="match status" value="1"/>
</dbReference>
<evidence type="ECO:0000256" key="5">
    <source>
        <dbReference type="ARBA" id="ARBA00023204"/>
    </source>
</evidence>
<dbReference type="GO" id="GO:0032259">
    <property type="term" value="P:methylation"/>
    <property type="evidence" value="ECO:0007669"/>
    <property type="project" value="UniProtKB-KW"/>
</dbReference>
<name>A0A1C4XEG8_MICEC</name>
<evidence type="ECO:0000256" key="1">
    <source>
        <dbReference type="ARBA" id="ARBA00001286"/>
    </source>
</evidence>
<dbReference type="InterPro" id="IPR014048">
    <property type="entry name" value="MethylDNA_cys_MeTrfase_DNA-bd"/>
</dbReference>
<evidence type="ECO:0000259" key="7">
    <source>
        <dbReference type="Pfam" id="PF01035"/>
    </source>
</evidence>
<dbReference type="InterPro" id="IPR036388">
    <property type="entry name" value="WH-like_DNA-bd_sf"/>
</dbReference>
<dbReference type="AlphaFoldDB" id="A0A1C4XEG8"/>
<protein>
    <submittedName>
        <fullName evidence="8">Methylated-DNA-[protein]-cysteine S-methyltransferase</fullName>
    </submittedName>
</protein>
<dbReference type="InterPro" id="IPR036217">
    <property type="entry name" value="MethylDNA_cys_MeTrfase_DNAb"/>
</dbReference>
<evidence type="ECO:0000256" key="3">
    <source>
        <dbReference type="ARBA" id="ARBA00022679"/>
    </source>
</evidence>
<sequence length="173" mass="18042">MTGTNTIDSSTVDTPAGPFSVLVTPGGAVRAAGFTSDLDGLLGLVHPTLRGEVRSRPELGTVTRAVAAYLDGDLAAIDAVPVEQHTSGLFLAHAWQVLRDVKPGDPVTYTAYAGLAGRPAAVRAAAAACARNAAALFVPCHRVLRTDGSLGGYRWGLDVKKWLLGHERRLTAS</sequence>
<keyword evidence="3 8" id="KW-0808">Transferase</keyword>
<dbReference type="GO" id="GO:0003908">
    <property type="term" value="F:methylated-DNA-[protein]-cysteine S-methyltransferase activity"/>
    <property type="evidence" value="ECO:0007669"/>
    <property type="project" value="UniProtKB-EC"/>
</dbReference>
<dbReference type="NCBIfam" id="TIGR00589">
    <property type="entry name" value="ogt"/>
    <property type="match status" value="1"/>
</dbReference>
<feature type="domain" description="Methylated-DNA-[protein]-cysteine S-methyltransferase DNA binding" evidence="7">
    <location>
        <begin position="92"/>
        <end position="168"/>
    </location>
</feature>
<evidence type="ECO:0000256" key="4">
    <source>
        <dbReference type="ARBA" id="ARBA00022763"/>
    </source>
</evidence>
<evidence type="ECO:0000256" key="2">
    <source>
        <dbReference type="ARBA" id="ARBA00022603"/>
    </source>
</evidence>
<evidence type="ECO:0000313" key="9">
    <source>
        <dbReference type="Proteomes" id="UP000198253"/>
    </source>
</evidence>
<dbReference type="RefSeq" id="WP_088982162.1">
    <property type="nucleotide sequence ID" value="NZ_LT607413.1"/>
</dbReference>
<organism evidence="8 9">
    <name type="scientific">Micromonospora echinospora</name>
    <name type="common">Micromonospora purpurea</name>
    <dbReference type="NCBI Taxonomy" id="1877"/>
    <lineage>
        <taxon>Bacteria</taxon>
        <taxon>Bacillati</taxon>
        <taxon>Actinomycetota</taxon>
        <taxon>Actinomycetes</taxon>
        <taxon>Micromonosporales</taxon>
        <taxon>Micromonosporaceae</taxon>
        <taxon>Micromonospora</taxon>
    </lineage>
</organism>
<evidence type="ECO:0000313" key="8">
    <source>
        <dbReference type="EMBL" id="SCF06910.1"/>
    </source>
</evidence>
<keyword evidence="4" id="KW-0227">DNA damage</keyword>
<comment type="catalytic activity">
    <reaction evidence="1">
        <text>a 4-O-methyl-thymidine in DNA + L-cysteinyl-[protein] = a thymidine in DNA + S-methyl-L-cysteinyl-[protein]</text>
        <dbReference type="Rhea" id="RHEA:53428"/>
        <dbReference type="Rhea" id="RHEA-COMP:10131"/>
        <dbReference type="Rhea" id="RHEA-COMP:10132"/>
        <dbReference type="Rhea" id="RHEA-COMP:13555"/>
        <dbReference type="Rhea" id="RHEA-COMP:13556"/>
        <dbReference type="ChEBI" id="CHEBI:29950"/>
        <dbReference type="ChEBI" id="CHEBI:82612"/>
        <dbReference type="ChEBI" id="CHEBI:137386"/>
        <dbReference type="ChEBI" id="CHEBI:137387"/>
        <dbReference type="EC" id="2.1.1.63"/>
    </reaction>
</comment>
<dbReference type="OrthoDB" id="9802228at2"/>
<keyword evidence="2 8" id="KW-0489">Methyltransferase</keyword>
<accession>A0A1C4XEG8</accession>
<dbReference type="InterPro" id="IPR001497">
    <property type="entry name" value="MethylDNA_cys_MeTrfase_AS"/>
</dbReference>
<evidence type="ECO:0000256" key="6">
    <source>
        <dbReference type="ARBA" id="ARBA00049348"/>
    </source>
</evidence>
<dbReference type="GO" id="GO:0006281">
    <property type="term" value="P:DNA repair"/>
    <property type="evidence" value="ECO:0007669"/>
    <property type="project" value="UniProtKB-KW"/>
</dbReference>
<dbReference type="CDD" id="cd06445">
    <property type="entry name" value="ATase"/>
    <property type="match status" value="1"/>
</dbReference>
<dbReference type="Proteomes" id="UP000198253">
    <property type="component" value="Chromosome I"/>
</dbReference>
<comment type="catalytic activity">
    <reaction evidence="6">
        <text>a 6-O-methyl-2'-deoxyguanosine in DNA + L-cysteinyl-[protein] = S-methyl-L-cysteinyl-[protein] + a 2'-deoxyguanosine in DNA</text>
        <dbReference type="Rhea" id="RHEA:24000"/>
        <dbReference type="Rhea" id="RHEA-COMP:10131"/>
        <dbReference type="Rhea" id="RHEA-COMP:10132"/>
        <dbReference type="Rhea" id="RHEA-COMP:11367"/>
        <dbReference type="Rhea" id="RHEA-COMP:11368"/>
        <dbReference type="ChEBI" id="CHEBI:29950"/>
        <dbReference type="ChEBI" id="CHEBI:82612"/>
        <dbReference type="ChEBI" id="CHEBI:85445"/>
        <dbReference type="ChEBI" id="CHEBI:85448"/>
        <dbReference type="EC" id="2.1.1.63"/>
    </reaction>
</comment>
<dbReference type="PANTHER" id="PTHR10815">
    <property type="entry name" value="METHYLATED-DNA--PROTEIN-CYSTEINE METHYLTRANSFERASE"/>
    <property type="match status" value="1"/>
</dbReference>
<proteinExistence type="predicted"/>
<dbReference type="Gene3D" id="1.10.10.10">
    <property type="entry name" value="Winged helix-like DNA-binding domain superfamily/Winged helix DNA-binding domain"/>
    <property type="match status" value="1"/>
</dbReference>
<dbReference type="EMBL" id="LT607413">
    <property type="protein sequence ID" value="SCF06910.1"/>
    <property type="molecule type" value="Genomic_DNA"/>
</dbReference>
<dbReference type="Pfam" id="PF01035">
    <property type="entry name" value="DNA_binding_1"/>
    <property type="match status" value="1"/>
</dbReference>
<keyword evidence="5" id="KW-0234">DNA repair</keyword>
<dbReference type="PROSITE" id="PS00374">
    <property type="entry name" value="MGMT"/>
    <property type="match status" value="1"/>
</dbReference>
<reference evidence="9" key="1">
    <citation type="submission" date="2016-06" db="EMBL/GenBank/DDBJ databases">
        <authorList>
            <person name="Varghese N."/>
            <person name="Submissions Spin"/>
        </authorList>
    </citation>
    <scope>NUCLEOTIDE SEQUENCE [LARGE SCALE GENOMIC DNA]</scope>
    <source>
        <strain evidence="9">DSM 43816</strain>
    </source>
</reference>
<keyword evidence="9" id="KW-1185">Reference proteome</keyword>